<keyword evidence="8" id="KW-1185">Reference proteome</keyword>
<dbReference type="PANTHER" id="PTHR43649">
    <property type="entry name" value="ARABINOSE-BINDING PROTEIN-RELATED"/>
    <property type="match status" value="1"/>
</dbReference>
<dbReference type="InterPro" id="IPR050490">
    <property type="entry name" value="Bact_solute-bd_prot1"/>
</dbReference>
<evidence type="ECO:0000313" key="7">
    <source>
        <dbReference type="EMBL" id="OME74798.1"/>
    </source>
</evidence>
<evidence type="ECO:0008006" key="10">
    <source>
        <dbReference type="Google" id="ProtNLM"/>
    </source>
</evidence>
<keyword evidence="2" id="KW-0732">Signal</keyword>
<dbReference type="Proteomes" id="UP000187425">
    <property type="component" value="Unassembled WGS sequence"/>
</dbReference>
<reference evidence="7 9" key="1">
    <citation type="submission" date="2016-11" db="EMBL/GenBank/DDBJ databases">
        <title>Paenibacillus species isolates.</title>
        <authorList>
            <person name="Beno S.M."/>
        </authorList>
    </citation>
    <scope>NUCLEOTIDE SEQUENCE [LARGE SCALE GENOMIC DNA]</scope>
    <source>
        <strain evidence="7 9">FSL H7-0443</strain>
        <strain evidence="6 8">FSL R5-0923</strain>
    </source>
</reference>
<evidence type="ECO:0000256" key="5">
    <source>
        <dbReference type="ARBA" id="ARBA00023288"/>
    </source>
</evidence>
<evidence type="ECO:0000256" key="1">
    <source>
        <dbReference type="ARBA" id="ARBA00022475"/>
    </source>
</evidence>
<gene>
    <name evidence="6" type="ORF">BSK51_26505</name>
    <name evidence="7" type="ORF">BSK65_03795</name>
</gene>
<evidence type="ECO:0000313" key="9">
    <source>
        <dbReference type="Proteomes" id="UP000187425"/>
    </source>
</evidence>
<evidence type="ECO:0000256" key="2">
    <source>
        <dbReference type="ARBA" id="ARBA00022729"/>
    </source>
</evidence>
<evidence type="ECO:0000313" key="8">
    <source>
        <dbReference type="Proteomes" id="UP000187313"/>
    </source>
</evidence>
<dbReference type="AlphaFoldDB" id="A0A1R0ZQE5"/>
<dbReference type="Gene3D" id="3.40.190.10">
    <property type="entry name" value="Periplasmic binding protein-like II"/>
    <property type="match status" value="2"/>
</dbReference>
<dbReference type="EMBL" id="MPTD01000023">
    <property type="protein sequence ID" value="OMD46567.1"/>
    <property type="molecule type" value="Genomic_DNA"/>
</dbReference>
<dbReference type="SUPFAM" id="SSF53850">
    <property type="entry name" value="Periplasmic binding protein-like II"/>
    <property type="match status" value="1"/>
</dbReference>
<proteinExistence type="predicted"/>
<dbReference type="PANTHER" id="PTHR43649:SF33">
    <property type="entry name" value="POLYGALACTURONAN_RHAMNOGALACTURONAN-BINDING PROTEIN YTCQ"/>
    <property type="match status" value="1"/>
</dbReference>
<accession>A0A1R0ZQE5</accession>
<organism evidence="7 9">
    <name type="scientific">Paenibacillus odorifer</name>
    <dbReference type="NCBI Taxonomy" id="189426"/>
    <lineage>
        <taxon>Bacteria</taxon>
        <taxon>Bacillati</taxon>
        <taxon>Bacillota</taxon>
        <taxon>Bacilli</taxon>
        <taxon>Bacillales</taxon>
        <taxon>Paenibacillaceae</taxon>
        <taxon>Paenibacillus</taxon>
    </lineage>
</organism>
<keyword evidence="4" id="KW-0564">Palmitate</keyword>
<evidence type="ECO:0000256" key="4">
    <source>
        <dbReference type="ARBA" id="ARBA00023139"/>
    </source>
</evidence>
<name>A0A1R0ZQE5_9BACL</name>
<dbReference type="Proteomes" id="UP000187313">
    <property type="component" value="Unassembled WGS sequence"/>
</dbReference>
<evidence type="ECO:0000313" key="6">
    <source>
        <dbReference type="EMBL" id="OMD46567.1"/>
    </source>
</evidence>
<sequence length="391" mass="44928">MNLDQPIKIKFGMWEAKTDIKFWTEKVRDYSKIKPNVTVEVETIPDNSGQYLKVRLAANDLPDIFYLKPDDLLTYKAVLLPLDGLTAAKNNKYPARLDHSILGLPLVSFSEYVYYHPSIFQEAGVEIPQTMDEFMDVMMKIKAHGKYIPIAIGGKENWTFYPFTEFGPPLLSKDENYLSSIAQTKRPFGKGSPFEKAAVMIKKIAENELAGPDALNIGVDQATLLFQNNKAAMLALGQWYLRDHLSKMKDDKDLDAFTLPWRETTSERLQAITMPDQYMAINKNSKNTEEVKAFLEWVFSRDVYQVYINYSQNSSTVINIESFLPFFNNVQEKHPFEPFMYLGIDEKFEKVKNAIQFDEKKAAQEIFSGAEVSDIQEKLNDDWEIAVEALR</sequence>
<keyword evidence="3" id="KW-0472">Membrane</keyword>
<comment type="caution">
    <text evidence="7">The sequence shown here is derived from an EMBL/GenBank/DDBJ whole genome shotgun (WGS) entry which is preliminary data.</text>
</comment>
<dbReference type="Pfam" id="PF01547">
    <property type="entry name" value="SBP_bac_1"/>
    <property type="match status" value="1"/>
</dbReference>
<dbReference type="InterPro" id="IPR006059">
    <property type="entry name" value="SBP"/>
</dbReference>
<protein>
    <recommendedName>
        <fullName evidence="10">Sugar ABC transporter substrate-binding protein</fullName>
    </recommendedName>
</protein>
<dbReference type="EMBL" id="MPTW01000001">
    <property type="protein sequence ID" value="OME74798.1"/>
    <property type="molecule type" value="Genomic_DNA"/>
</dbReference>
<evidence type="ECO:0000256" key="3">
    <source>
        <dbReference type="ARBA" id="ARBA00023136"/>
    </source>
</evidence>
<keyword evidence="5" id="KW-0449">Lipoprotein</keyword>
<keyword evidence="1" id="KW-1003">Cell membrane</keyword>